<evidence type="ECO:0000256" key="3">
    <source>
        <dbReference type="ARBA" id="ARBA00005083"/>
    </source>
</evidence>
<comment type="subcellular location">
    <subcellularLocation>
        <location evidence="2">Membrane</location>
    </subcellularLocation>
    <subcellularLocation>
        <location evidence="11">Mitochondrion membrane</location>
    </subcellularLocation>
</comment>
<evidence type="ECO:0000256" key="8">
    <source>
        <dbReference type="ARBA" id="ARBA00023002"/>
    </source>
</evidence>
<evidence type="ECO:0000256" key="2">
    <source>
        <dbReference type="ARBA" id="ARBA00004370"/>
    </source>
</evidence>
<dbReference type="InterPro" id="IPR036318">
    <property type="entry name" value="FAD-bd_PCMH-like_sf"/>
</dbReference>
<evidence type="ECO:0000256" key="5">
    <source>
        <dbReference type="ARBA" id="ARBA00013136"/>
    </source>
</evidence>
<dbReference type="Proteomes" id="UP001556367">
    <property type="component" value="Unassembled WGS sequence"/>
</dbReference>
<evidence type="ECO:0000256" key="11">
    <source>
        <dbReference type="RuleBase" id="RU367158"/>
    </source>
</evidence>
<keyword evidence="9" id="KW-0472">Membrane</keyword>
<keyword evidence="8 11" id="KW-0560">Oxidoreductase</keyword>
<keyword evidence="14" id="KW-1185">Reference proteome</keyword>
<keyword evidence="6 11" id="KW-0285">Flavoprotein</keyword>
<dbReference type="InterPro" id="IPR030654">
    <property type="entry name" value="Sugar_lactone_oxidase"/>
</dbReference>
<dbReference type="SUPFAM" id="SSF56176">
    <property type="entry name" value="FAD-binding/transporter-associated domain-like"/>
    <property type="match status" value="1"/>
</dbReference>
<dbReference type="InterPro" id="IPR006094">
    <property type="entry name" value="Oxid_FAD_bind_N"/>
</dbReference>
<dbReference type="Gene3D" id="3.30.465.10">
    <property type="match status" value="1"/>
</dbReference>
<comment type="caution">
    <text evidence="13">The sequence shown here is derived from an EMBL/GenBank/DDBJ whole genome shotgun (WGS) entry which is preliminary data.</text>
</comment>
<dbReference type="Gene3D" id="3.30.70.2520">
    <property type="match status" value="1"/>
</dbReference>
<dbReference type="InterPro" id="IPR016166">
    <property type="entry name" value="FAD-bd_PCMH"/>
</dbReference>
<dbReference type="PANTHER" id="PTHR43762">
    <property type="entry name" value="L-GULONOLACTONE OXIDASE"/>
    <property type="match status" value="1"/>
</dbReference>
<evidence type="ECO:0000313" key="14">
    <source>
        <dbReference type="Proteomes" id="UP001556367"/>
    </source>
</evidence>
<dbReference type="PROSITE" id="PS51387">
    <property type="entry name" value="FAD_PCMH"/>
    <property type="match status" value="1"/>
</dbReference>
<dbReference type="NCBIfam" id="TIGR01678">
    <property type="entry name" value="FAD_lactone_ox"/>
    <property type="match status" value="1"/>
</dbReference>
<comment type="catalytic activity">
    <reaction evidence="11">
        <text>D-arabinono-1,4-lactone + O2 = dehydro-D-arabinono-1,4-lactone + H2O2 + H(+)</text>
        <dbReference type="Rhea" id="RHEA:23756"/>
        <dbReference type="ChEBI" id="CHEBI:15378"/>
        <dbReference type="ChEBI" id="CHEBI:15379"/>
        <dbReference type="ChEBI" id="CHEBI:16240"/>
        <dbReference type="ChEBI" id="CHEBI:16292"/>
        <dbReference type="ChEBI" id="CHEBI:58277"/>
        <dbReference type="EC" id="1.1.3.37"/>
    </reaction>
</comment>
<dbReference type="Pfam" id="PF01565">
    <property type="entry name" value="FAD_binding_4"/>
    <property type="match status" value="1"/>
</dbReference>
<evidence type="ECO:0000256" key="4">
    <source>
        <dbReference type="ARBA" id="ARBA00005466"/>
    </source>
</evidence>
<gene>
    <name evidence="13" type="ORF">HGRIS_006967</name>
</gene>
<dbReference type="InterPro" id="IPR016167">
    <property type="entry name" value="FAD-bd_PCMH_sub1"/>
</dbReference>
<dbReference type="EC" id="1.1.3.37" evidence="5 11"/>
<comment type="cofactor">
    <cofactor evidence="1 11">
        <name>FAD</name>
        <dbReference type="ChEBI" id="CHEBI:57692"/>
    </cofactor>
</comment>
<keyword evidence="7 11" id="KW-0274">FAD</keyword>
<evidence type="ECO:0000256" key="6">
    <source>
        <dbReference type="ARBA" id="ARBA00022630"/>
    </source>
</evidence>
<dbReference type="InterPro" id="IPR016171">
    <property type="entry name" value="Vanillyl_alc_oxidase_C-sub2"/>
</dbReference>
<keyword evidence="11" id="KW-0496">Mitochondrion</keyword>
<evidence type="ECO:0000256" key="7">
    <source>
        <dbReference type="ARBA" id="ARBA00022827"/>
    </source>
</evidence>
<dbReference type="InterPro" id="IPR010031">
    <property type="entry name" value="FAD_lactone_oxidase-like"/>
</dbReference>
<comment type="pathway">
    <text evidence="3 11">Cofactor biosynthesis; D-erythroascorbate biosynthesis; dehydro-D-arabinono-1,4-lactone from D-arabinose: step 2/2.</text>
</comment>
<feature type="domain" description="FAD-binding PCMH-type" evidence="12">
    <location>
        <begin position="42"/>
        <end position="212"/>
    </location>
</feature>
<evidence type="ECO:0000256" key="10">
    <source>
        <dbReference type="ARBA" id="ARBA00033418"/>
    </source>
</evidence>
<accession>A0ABR3JBS5</accession>
<comment type="similarity">
    <text evidence="4 11">Belongs to the oxygen-dependent FAD-linked oxidoreductase family.</text>
</comment>
<dbReference type="EMBL" id="JASNQZ010000010">
    <property type="protein sequence ID" value="KAL0952736.1"/>
    <property type="molecule type" value="Genomic_DNA"/>
</dbReference>
<dbReference type="InterPro" id="IPR016169">
    <property type="entry name" value="FAD-bd_PCMH_sub2"/>
</dbReference>
<dbReference type="Pfam" id="PF04030">
    <property type="entry name" value="ALO"/>
    <property type="match status" value="1"/>
</dbReference>
<protein>
    <recommendedName>
        <fullName evidence="5 11">D-arabinono-1,4-lactone oxidase</fullName>
        <shortName evidence="11">ALO</shortName>
        <ecNumber evidence="5 11">1.1.3.37</ecNumber>
    </recommendedName>
    <alternativeName>
        <fullName evidence="10 11">L-galactono-gamma-lactone oxidase</fullName>
    </alternativeName>
</protein>
<sequence length="481" mass="54922">MPSTTPSRLASIPLQNLYSLLEPLSAPPNSAGARFTNWGLSFTCAPLSIFVPETEFHCELILELARREGKTVRAVGVGHSPSDLACTTEYMLRMQKLNRLLEVHPEKRYVVVQAGIVLHELHAELAKHNLAMMNCGSISDQTLAGIITTASHGSGIDFGVMSTHVLGLTLLLANGSRVFCSRTEHPELFLASICGLGSTGIILSIQLQVEPSFRLKEVQHTITFEETMRDLDKLVHSAEHVRFWWFHAPDTVRVSCSDRTPEPKAPVSSWLWHSLLGFHFVQFMLFLGRFFLQVNSWTTHFAAWLISNRTVGIDDSYSIFNVECRYPQHTTEWAVPYENAEACLREFRAYLNKEAEDPHGLRPHFPVEIRFSAADDIWLSPSSGQRTCWIGIVQYRPYGFNVPYRKLFQNYEAILKRHQGRPHWAKAHGLRPDALRQMYPRFDDFIRVLEEVDPNGMFRNEYVNRHIFGQKIDGRIFKARS</sequence>
<dbReference type="PIRSF" id="PIRSF000136">
    <property type="entry name" value="LGO_GLO"/>
    <property type="match status" value="1"/>
</dbReference>
<evidence type="ECO:0000259" key="12">
    <source>
        <dbReference type="PROSITE" id="PS51387"/>
    </source>
</evidence>
<name>A0ABR3JBS5_9AGAR</name>
<evidence type="ECO:0000256" key="9">
    <source>
        <dbReference type="ARBA" id="ARBA00023136"/>
    </source>
</evidence>
<dbReference type="PANTHER" id="PTHR43762:SF1">
    <property type="entry name" value="D-ARABINONO-1,4-LACTONE OXIDASE"/>
    <property type="match status" value="1"/>
</dbReference>
<evidence type="ECO:0000256" key="1">
    <source>
        <dbReference type="ARBA" id="ARBA00001974"/>
    </source>
</evidence>
<dbReference type="InterPro" id="IPR007173">
    <property type="entry name" value="ALO_C"/>
</dbReference>
<dbReference type="Gene3D" id="3.30.43.10">
    <property type="entry name" value="Uridine Diphospho-n-acetylenolpyruvylglucosamine Reductase, domain 2"/>
    <property type="match status" value="1"/>
</dbReference>
<organism evidence="13 14">
    <name type="scientific">Hohenbuehelia grisea</name>
    <dbReference type="NCBI Taxonomy" id="104357"/>
    <lineage>
        <taxon>Eukaryota</taxon>
        <taxon>Fungi</taxon>
        <taxon>Dikarya</taxon>
        <taxon>Basidiomycota</taxon>
        <taxon>Agaricomycotina</taxon>
        <taxon>Agaricomycetes</taxon>
        <taxon>Agaricomycetidae</taxon>
        <taxon>Agaricales</taxon>
        <taxon>Pleurotineae</taxon>
        <taxon>Pleurotaceae</taxon>
        <taxon>Hohenbuehelia</taxon>
    </lineage>
</organism>
<dbReference type="Gene3D" id="1.10.45.10">
    <property type="entry name" value="Vanillyl-alcohol Oxidase, Chain A, domain 4"/>
    <property type="match status" value="1"/>
</dbReference>
<reference evidence="14" key="1">
    <citation type="submission" date="2024-06" db="EMBL/GenBank/DDBJ databases">
        <title>Multi-omics analyses provide insights into the biosynthesis of the anticancer antibiotic pleurotin in Hohenbuehelia grisea.</title>
        <authorList>
            <person name="Weaver J.A."/>
            <person name="Alberti F."/>
        </authorList>
    </citation>
    <scope>NUCLEOTIDE SEQUENCE [LARGE SCALE GENOMIC DNA]</scope>
    <source>
        <strain evidence="14">T-177</strain>
    </source>
</reference>
<evidence type="ECO:0000313" key="13">
    <source>
        <dbReference type="EMBL" id="KAL0952736.1"/>
    </source>
</evidence>
<proteinExistence type="inferred from homology"/>